<dbReference type="AlphaFoldDB" id="A0A0B7FPM6"/>
<keyword evidence="2" id="KW-1185">Reference proteome</keyword>
<organism evidence="1 2">
    <name type="scientific">Thanatephorus cucumeris (strain AG1-IB / isolate 7/3/14)</name>
    <name type="common">Lettuce bottom rot fungus</name>
    <name type="synonym">Rhizoctonia solani</name>
    <dbReference type="NCBI Taxonomy" id="1108050"/>
    <lineage>
        <taxon>Eukaryota</taxon>
        <taxon>Fungi</taxon>
        <taxon>Dikarya</taxon>
        <taxon>Basidiomycota</taxon>
        <taxon>Agaricomycotina</taxon>
        <taxon>Agaricomycetes</taxon>
        <taxon>Cantharellales</taxon>
        <taxon>Ceratobasidiaceae</taxon>
        <taxon>Rhizoctonia</taxon>
        <taxon>Rhizoctonia solani AG-1</taxon>
    </lineage>
</organism>
<protein>
    <submittedName>
        <fullName evidence="1">Uncharacterized protein</fullName>
    </submittedName>
</protein>
<dbReference type="Proteomes" id="UP000059188">
    <property type="component" value="Unassembled WGS sequence"/>
</dbReference>
<reference evidence="1 2" key="1">
    <citation type="submission" date="2014-11" db="EMBL/GenBank/DDBJ databases">
        <authorList>
            <person name="Wibberg Daniel"/>
        </authorList>
    </citation>
    <scope>NUCLEOTIDE SEQUENCE [LARGE SCALE GENOMIC DNA]</scope>
    <source>
        <strain evidence="1">Rhizoctonia solani AG1-IB 7/3/14</strain>
    </source>
</reference>
<name>A0A0B7FPM6_THACB</name>
<accession>A0A0B7FPM6</accession>
<evidence type="ECO:0000313" key="2">
    <source>
        <dbReference type="Proteomes" id="UP000059188"/>
    </source>
</evidence>
<dbReference type="STRING" id="1108050.A0A0B7FPM6"/>
<sequence length="171" mass="19142">MWPCLRSLLTRLESSTEVFAPLQSAIGALSTLVDAYEPDYQGQREYNEVRANIERILKDISAHMHTPTGKVMTKSVKLICLDIESEVAIMKDKQDPDTERRLLKATQGLDGVIDCCRRVHSHLERLTLNLNLSILGILEDINEQMLETKITKISPSMSATYNSAEANPVTA</sequence>
<dbReference type="EMBL" id="LN679139">
    <property type="protein sequence ID" value="CEL59926.1"/>
    <property type="molecule type" value="Genomic_DNA"/>
</dbReference>
<evidence type="ECO:0000313" key="1">
    <source>
        <dbReference type="EMBL" id="CEL59926.1"/>
    </source>
</evidence>
<proteinExistence type="predicted"/>
<dbReference type="OrthoDB" id="3266026at2759"/>
<gene>
    <name evidence="1" type="ORF">RSOLAG1IB_09210</name>
</gene>